<organism evidence="2 3">
    <name type="scientific">Streptomyces olivoverticillatus</name>
    <dbReference type="NCBI Taxonomy" id="66427"/>
    <lineage>
        <taxon>Bacteria</taxon>
        <taxon>Bacillati</taxon>
        <taxon>Actinomycetota</taxon>
        <taxon>Actinomycetes</taxon>
        <taxon>Kitasatosporales</taxon>
        <taxon>Streptomycetaceae</taxon>
        <taxon>Streptomyces</taxon>
    </lineage>
</organism>
<dbReference type="Proteomes" id="UP000556084">
    <property type="component" value="Unassembled WGS sequence"/>
</dbReference>
<comment type="caution">
    <text evidence="2">The sequence shown here is derived from an EMBL/GenBank/DDBJ whole genome shotgun (WGS) entry which is preliminary data.</text>
</comment>
<dbReference type="EMBL" id="JACHJH010000002">
    <property type="protein sequence ID" value="MBB4892149.1"/>
    <property type="molecule type" value="Genomic_DNA"/>
</dbReference>
<dbReference type="RefSeq" id="WP_184346892.1">
    <property type="nucleotide sequence ID" value="NZ_JACHJH010000002.1"/>
</dbReference>
<keyword evidence="3" id="KW-1185">Reference proteome</keyword>
<feature type="region of interest" description="Disordered" evidence="1">
    <location>
        <begin position="68"/>
        <end position="88"/>
    </location>
</feature>
<sequence>MASAAAGEVHQSVEAGITNFTKAHGDFKSGTAGFASATALSDILVGWESRFSAVRDKCKGLDDELKKAGSEFDSHEHGTKKSFDKQGK</sequence>
<evidence type="ECO:0000313" key="3">
    <source>
        <dbReference type="Proteomes" id="UP000556084"/>
    </source>
</evidence>
<gene>
    <name evidence="2" type="ORF">FHS39_001160</name>
</gene>
<accession>A0A7W7LKX7</accession>
<name>A0A7W7LKX7_9ACTN</name>
<proteinExistence type="predicted"/>
<dbReference type="AlphaFoldDB" id="A0A7W7LKX7"/>
<protein>
    <submittedName>
        <fullName evidence="2">Uncharacterized protein</fullName>
    </submittedName>
</protein>
<evidence type="ECO:0000256" key="1">
    <source>
        <dbReference type="SAM" id="MobiDB-lite"/>
    </source>
</evidence>
<reference evidence="2 3" key="1">
    <citation type="submission" date="2020-08" db="EMBL/GenBank/DDBJ databases">
        <title>Genomic Encyclopedia of Type Strains, Phase III (KMG-III): the genomes of soil and plant-associated and newly described type strains.</title>
        <authorList>
            <person name="Whitman W."/>
        </authorList>
    </citation>
    <scope>NUCLEOTIDE SEQUENCE [LARGE SCALE GENOMIC DNA]</scope>
    <source>
        <strain evidence="2 3">CECT 3266</strain>
    </source>
</reference>
<evidence type="ECO:0000313" key="2">
    <source>
        <dbReference type="EMBL" id="MBB4892149.1"/>
    </source>
</evidence>